<dbReference type="OrthoDB" id="8479357at2"/>
<keyword evidence="2" id="KW-0805">Transcription regulation</keyword>
<keyword evidence="4" id="KW-0804">Transcription</keyword>
<dbReference type="RefSeq" id="WP_114432684.1">
    <property type="nucleotide sequence ID" value="NZ_QPJM01000025.1"/>
</dbReference>
<dbReference type="FunFam" id="1.10.10.10:FF:000001">
    <property type="entry name" value="LysR family transcriptional regulator"/>
    <property type="match status" value="1"/>
</dbReference>
<comment type="caution">
    <text evidence="6">The sequence shown here is derived from an EMBL/GenBank/DDBJ whole genome shotgun (WGS) entry which is preliminary data.</text>
</comment>
<keyword evidence="3" id="KW-0238">DNA-binding</keyword>
<dbReference type="PANTHER" id="PTHR30419">
    <property type="entry name" value="HTH-TYPE TRANSCRIPTIONAL REGULATOR YBHD"/>
    <property type="match status" value="1"/>
</dbReference>
<organism evidence="6 7">
    <name type="scientific">Phyllobacterium bourgognense</name>
    <dbReference type="NCBI Taxonomy" id="314236"/>
    <lineage>
        <taxon>Bacteria</taxon>
        <taxon>Pseudomonadati</taxon>
        <taxon>Pseudomonadota</taxon>
        <taxon>Alphaproteobacteria</taxon>
        <taxon>Hyphomicrobiales</taxon>
        <taxon>Phyllobacteriaceae</taxon>
        <taxon>Phyllobacterium</taxon>
    </lineage>
</organism>
<gene>
    <name evidence="6" type="ORF">C7476_12537</name>
</gene>
<evidence type="ECO:0000256" key="4">
    <source>
        <dbReference type="ARBA" id="ARBA00023163"/>
    </source>
</evidence>
<dbReference type="PROSITE" id="PS50931">
    <property type="entry name" value="HTH_LYSR"/>
    <property type="match status" value="1"/>
</dbReference>
<sequence>MNLRQLRYFITVARLGSFTAAARILNVSQPALGYQLKLLEDELGVILLKRHSRGVRTTEAGRTLIETGTRALEAFAEAERSVAHFGKPNSKRISLGVAPTPGRALLPKLLPLATGAGDVLHIVVQQGMSDELIDAMTREELDAALCYDPPDLPHIRVVPLYKEYLYLVGSNGVASNTDNTVPFDRLSEFPLVLDGKVRPIRRLIDEIATSRQTKLDLIEVEPANVKREIIMHHGRSTIVPYGLFLDEIREQRVTARRITDPQLERTVALVLHQSLSANTAHLLEALIRPLVMRIIEGGELGWRNPDLPLI</sequence>
<dbReference type="SUPFAM" id="SSF46785">
    <property type="entry name" value="Winged helix' DNA-binding domain"/>
    <property type="match status" value="1"/>
</dbReference>
<reference evidence="6 7" key="1">
    <citation type="submission" date="2018-07" db="EMBL/GenBank/DDBJ databases">
        <title>Genomic Encyclopedia of Type Strains, Phase III (KMG-III): the genomes of soil and plant-associated and newly described type strains.</title>
        <authorList>
            <person name="Whitman W."/>
        </authorList>
    </citation>
    <scope>NUCLEOTIDE SEQUENCE [LARGE SCALE GENOMIC DNA]</scope>
    <source>
        <strain evidence="6 7">31-25a</strain>
    </source>
</reference>
<keyword evidence="7" id="KW-1185">Reference proteome</keyword>
<feature type="domain" description="HTH lysR-type" evidence="5">
    <location>
        <begin position="1"/>
        <end position="58"/>
    </location>
</feature>
<dbReference type="InterPro" id="IPR005119">
    <property type="entry name" value="LysR_subst-bd"/>
</dbReference>
<dbReference type="Proteomes" id="UP000253324">
    <property type="component" value="Unassembled WGS sequence"/>
</dbReference>
<dbReference type="InterPro" id="IPR036388">
    <property type="entry name" value="WH-like_DNA-bd_sf"/>
</dbReference>
<evidence type="ECO:0000313" key="6">
    <source>
        <dbReference type="EMBL" id="RCW78421.1"/>
    </source>
</evidence>
<dbReference type="Gene3D" id="3.40.190.10">
    <property type="entry name" value="Periplasmic binding protein-like II"/>
    <property type="match status" value="2"/>
</dbReference>
<comment type="similarity">
    <text evidence="1">Belongs to the LysR transcriptional regulatory family.</text>
</comment>
<evidence type="ECO:0000256" key="1">
    <source>
        <dbReference type="ARBA" id="ARBA00009437"/>
    </source>
</evidence>
<dbReference type="Gene3D" id="1.10.10.10">
    <property type="entry name" value="Winged helix-like DNA-binding domain superfamily/Winged helix DNA-binding domain"/>
    <property type="match status" value="1"/>
</dbReference>
<proteinExistence type="inferred from homology"/>
<protein>
    <submittedName>
        <fullName evidence="6">LysR family transcriptional regulator</fullName>
    </submittedName>
</protein>
<dbReference type="InterPro" id="IPR050950">
    <property type="entry name" value="HTH-type_LysR_regulators"/>
</dbReference>
<dbReference type="InterPro" id="IPR036390">
    <property type="entry name" value="WH_DNA-bd_sf"/>
</dbReference>
<dbReference type="GO" id="GO:0005829">
    <property type="term" value="C:cytosol"/>
    <property type="evidence" value="ECO:0007669"/>
    <property type="project" value="TreeGrafter"/>
</dbReference>
<dbReference type="PANTHER" id="PTHR30419:SF8">
    <property type="entry name" value="NITROGEN ASSIMILATION TRANSCRIPTIONAL ACTIVATOR-RELATED"/>
    <property type="match status" value="1"/>
</dbReference>
<dbReference type="PRINTS" id="PR00039">
    <property type="entry name" value="HTHLYSR"/>
</dbReference>
<dbReference type="GO" id="GO:0003700">
    <property type="term" value="F:DNA-binding transcription factor activity"/>
    <property type="evidence" value="ECO:0007669"/>
    <property type="project" value="InterPro"/>
</dbReference>
<dbReference type="InterPro" id="IPR000847">
    <property type="entry name" value="LysR_HTH_N"/>
</dbReference>
<evidence type="ECO:0000256" key="2">
    <source>
        <dbReference type="ARBA" id="ARBA00023015"/>
    </source>
</evidence>
<dbReference type="GO" id="GO:0003677">
    <property type="term" value="F:DNA binding"/>
    <property type="evidence" value="ECO:0007669"/>
    <property type="project" value="UniProtKB-KW"/>
</dbReference>
<dbReference type="SUPFAM" id="SSF53850">
    <property type="entry name" value="Periplasmic binding protein-like II"/>
    <property type="match status" value="1"/>
</dbReference>
<evidence type="ECO:0000259" key="5">
    <source>
        <dbReference type="PROSITE" id="PS50931"/>
    </source>
</evidence>
<evidence type="ECO:0000313" key="7">
    <source>
        <dbReference type="Proteomes" id="UP000253324"/>
    </source>
</evidence>
<dbReference type="AlphaFoldDB" id="A0A368YDV1"/>
<dbReference type="Pfam" id="PF03466">
    <property type="entry name" value="LysR_substrate"/>
    <property type="match status" value="1"/>
</dbReference>
<name>A0A368YDV1_9HYPH</name>
<evidence type="ECO:0000256" key="3">
    <source>
        <dbReference type="ARBA" id="ARBA00023125"/>
    </source>
</evidence>
<dbReference type="Pfam" id="PF00126">
    <property type="entry name" value="HTH_1"/>
    <property type="match status" value="1"/>
</dbReference>
<dbReference type="EMBL" id="QPJM01000025">
    <property type="protein sequence ID" value="RCW78421.1"/>
    <property type="molecule type" value="Genomic_DNA"/>
</dbReference>
<accession>A0A368YDV1</accession>